<evidence type="ECO:0000259" key="3">
    <source>
        <dbReference type="Pfam" id="PF19016"/>
    </source>
</evidence>
<dbReference type="FunCoup" id="H2XX99">
    <property type="interactions" value="38"/>
</dbReference>
<evidence type="ECO:0000256" key="1">
    <source>
        <dbReference type="SAM" id="Coils"/>
    </source>
</evidence>
<feature type="compositionally biased region" description="Basic and acidic residues" evidence="2">
    <location>
        <begin position="458"/>
        <end position="472"/>
    </location>
</feature>
<feature type="compositionally biased region" description="Low complexity" evidence="2">
    <location>
        <begin position="266"/>
        <end position="275"/>
    </location>
</feature>
<sequence length="773" mass="89143">METITAEDVVRLANAVSIKCSLNVKINEKSQCTSDLMLSLYYAVMGELPTGVLSDCITEESQVHNVACIIDTLADEYLHVDLSHLSPKLFVNGDTVTIYNLLEILDGVLEFMLEQISSNGDSGGKWECEITCEDHDSSVCTQELLDLDTTPRNASPRNGSISEHTLEPTELEQTLSDSGDKTDSLIRLGNVTKSFSKSLKLPVQKEKLPIDNTSGMSKSVDLRSTYTVKNPPKVTVEVRKKGTELSVSDFTSDTSDADTTKPPQDTASTVSTASSDGEDVPDGIPKPNLSKTTPIDSSVEEDRITPPVERDWAELLKNLQKTVEESRKIREKFFTTILVSNNVFSFSFTDPQTEETLDTTGLTSEVENGTITWPDTTQDSLKTKLKQRNVRFEDTISTKTGKDLEKFKNLLRKEKELQNLKNKDHLEEVEFSERRKMGAIVKKAADTDKKYKLEVQKQRKQEKMKTGRKKEISAAARSKGWQTTNVCMKRRLGSSPIRKKLSSNLTIGEHDLLPMLMDEFPGLHLSPTTLNNAWKKQFRQIEVITSNEARHMRAKKSSEKQLQEAHERHQLLTAIIQREHDHTHRVREARERLAGRREAMQKQRDRKNQTARVRRYYRDYQLQMKARMLKRRTREENLFKNLFEEGLQIQRNRLREIRTYARDKRDEQQKRQKNEIASLENYYKDQFAVLAETLEKEKDDLRTRDKAQTTLLRQMKTGLREKMEREVSELQERIARDDHDIYYRELEADRIRRQLQMATYHVEKLQFKEGQTN</sequence>
<feature type="region of interest" description="Disordered" evidence="2">
    <location>
        <begin position="246"/>
        <end position="306"/>
    </location>
</feature>
<reference evidence="5" key="1">
    <citation type="journal article" date="2002" name="Science">
        <title>The draft genome of Ciona intestinalis: insights into chordate and vertebrate origins.</title>
        <authorList>
            <person name="Dehal P."/>
            <person name="Satou Y."/>
            <person name="Campbell R.K."/>
            <person name="Chapman J."/>
            <person name="Degnan B."/>
            <person name="De Tomaso A."/>
            <person name="Davidson B."/>
            <person name="Di Gregorio A."/>
            <person name="Gelpke M."/>
            <person name="Goodstein D.M."/>
            <person name="Harafuji N."/>
            <person name="Hastings K.E."/>
            <person name="Ho I."/>
            <person name="Hotta K."/>
            <person name="Huang W."/>
            <person name="Kawashima T."/>
            <person name="Lemaire P."/>
            <person name="Martinez D."/>
            <person name="Meinertzhagen I.A."/>
            <person name="Necula S."/>
            <person name="Nonaka M."/>
            <person name="Putnam N."/>
            <person name="Rash S."/>
            <person name="Saiga H."/>
            <person name="Satake M."/>
            <person name="Terry A."/>
            <person name="Yamada L."/>
            <person name="Wang H.G."/>
            <person name="Awazu S."/>
            <person name="Azumi K."/>
            <person name="Boore J."/>
            <person name="Branno M."/>
            <person name="Chin-Bow S."/>
            <person name="DeSantis R."/>
            <person name="Doyle S."/>
            <person name="Francino P."/>
            <person name="Keys D.N."/>
            <person name="Haga S."/>
            <person name="Hayashi H."/>
            <person name="Hino K."/>
            <person name="Imai K.S."/>
            <person name="Inaba K."/>
            <person name="Kano S."/>
            <person name="Kobayashi K."/>
            <person name="Kobayashi M."/>
            <person name="Lee B.I."/>
            <person name="Makabe K.W."/>
            <person name="Manohar C."/>
            <person name="Matassi G."/>
            <person name="Medina M."/>
            <person name="Mochizuki Y."/>
            <person name="Mount S."/>
            <person name="Morishita T."/>
            <person name="Miura S."/>
            <person name="Nakayama A."/>
            <person name="Nishizaka S."/>
            <person name="Nomoto H."/>
            <person name="Ohta F."/>
            <person name="Oishi K."/>
            <person name="Rigoutsos I."/>
            <person name="Sano M."/>
            <person name="Sasaki A."/>
            <person name="Sasakura Y."/>
            <person name="Shoguchi E."/>
            <person name="Shin-i T."/>
            <person name="Spagnuolo A."/>
            <person name="Stainier D."/>
            <person name="Suzuki M.M."/>
            <person name="Tassy O."/>
            <person name="Takatori N."/>
            <person name="Tokuoka M."/>
            <person name="Yagi K."/>
            <person name="Yoshizaki F."/>
            <person name="Wada S."/>
            <person name="Zhang C."/>
            <person name="Hyatt P.D."/>
            <person name="Larimer F."/>
            <person name="Detter C."/>
            <person name="Doggett N."/>
            <person name="Glavina T."/>
            <person name="Hawkins T."/>
            <person name="Richardson P."/>
            <person name="Lucas S."/>
            <person name="Kohara Y."/>
            <person name="Levine M."/>
            <person name="Satoh N."/>
            <person name="Rokhsar D.S."/>
        </authorList>
    </citation>
    <scope>NUCLEOTIDE SEQUENCE [LARGE SCALE GENOMIC DNA]</scope>
</reference>
<dbReference type="InterPro" id="IPR044039">
    <property type="entry name" value="DUF5745"/>
</dbReference>
<reference evidence="4" key="4">
    <citation type="submission" date="2025-09" db="UniProtKB">
        <authorList>
            <consortium name="Ensembl"/>
        </authorList>
    </citation>
    <scope>IDENTIFICATION</scope>
</reference>
<dbReference type="GO" id="GO:0005813">
    <property type="term" value="C:centrosome"/>
    <property type="evidence" value="ECO:0007669"/>
    <property type="project" value="InterPro"/>
</dbReference>
<evidence type="ECO:0000313" key="5">
    <source>
        <dbReference type="Proteomes" id="UP000008144"/>
    </source>
</evidence>
<proteinExistence type="predicted"/>
<dbReference type="GeneTree" id="ENSGT00390000005412"/>
<dbReference type="HOGENOM" id="CLU_018428_1_0_1"/>
<keyword evidence="5" id="KW-1185">Reference proteome</keyword>
<dbReference type="Proteomes" id="UP000008144">
    <property type="component" value="Chromosome 3"/>
</dbReference>
<feature type="region of interest" description="Disordered" evidence="2">
    <location>
        <begin position="149"/>
        <end position="183"/>
    </location>
</feature>
<keyword evidence="1" id="KW-0175">Coiled coil</keyword>
<name>H2XX99_CIOIN</name>
<dbReference type="InParanoid" id="H2XX99"/>
<reference evidence="4" key="3">
    <citation type="submission" date="2025-08" db="UniProtKB">
        <authorList>
            <consortium name="Ensembl"/>
        </authorList>
    </citation>
    <scope>IDENTIFICATION</scope>
</reference>
<organism evidence="4 5">
    <name type="scientific">Ciona intestinalis</name>
    <name type="common">Transparent sea squirt</name>
    <name type="synonym">Ascidia intestinalis</name>
    <dbReference type="NCBI Taxonomy" id="7719"/>
    <lineage>
        <taxon>Eukaryota</taxon>
        <taxon>Metazoa</taxon>
        <taxon>Chordata</taxon>
        <taxon>Tunicata</taxon>
        <taxon>Ascidiacea</taxon>
        <taxon>Phlebobranchia</taxon>
        <taxon>Cionidae</taxon>
        <taxon>Ciona</taxon>
    </lineage>
</organism>
<feature type="domain" description="DUF5745" evidence="3">
    <location>
        <begin position="52"/>
        <end position="108"/>
    </location>
</feature>
<dbReference type="Ensembl" id="ENSCINT00000032475.1">
    <property type="protein sequence ID" value="ENSCINP00000034283.1"/>
    <property type="gene ID" value="ENSCING00000024787.1"/>
</dbReference>
<dbReference type="GO" id="GO:0000922">
    <property type="term" value="C:spindle pole"/>
    <property type="evidence" value="ECO:0000318"/>
    <property type="project" value="GO_Central"/>
</dbReference>
<evidence type="ECO:0000256" key="2">
    <source>
        <dbReference type="SAM" id="MobiDB-lite"/>
    </source>
</evidence>
<dbReference type="PANTHER" id="PTHR22545">
    <property type="entry name" value="CENTROSOMAL PROTEIN OF 95 KDA"/>
    <property type="match status" value="1"/>
</dbReference>
<dbReference type="PANTHER" id="PTHR22545:SF0">
    <property type="entry name" value="CENTROSOMAL PROTEIN OF 95 KDA"/>
    <property type="match status" value="1"/>
</dbReference>
<dbReference type="EMBL" id="EAAA01001819">
    <property type="status" value="NOT_ANNOTATED_CDS"/>
    <property type="molecule type" value="Genomic_DNA"/>
</dbReference>
<dbReference type="Pfam" id="PF19016">
    <property type="entry name" value="DUF5745"/>
    <property type="match status" value="1"/>
</dbReference>
<accession>H2XX99</accession>
<dbReference type="OMA" id="LATHIRM"/>
<evidence type="ECO:0000313" key="4">
    <source>
        <dbReference type="Ensembl" id="ENSCINP00000034283.1"/>
    </source>
</evidence>
<dbReference type="AlphaFoldDB" id="H2XX99"/>
<feature type="compositionally biased region" description="Polar residues" evidence="2">
    <location>
        <begin position="150"/>
        <end position="163"/>
    </location>
</feature>
<protein>
    <recommendedName>
        <fullName evidence="3">DUF5745 domain-containing protein</fullName>
    </recommendedName>
</protein>
<feature type="region of interest" description="Disordered" evidence="2">
    <location>
        <begin position="458"/>
        <end position="477"/>
    </location>
</feature>
<feature type="coiled-coil region" evidence="1">
    <location>
        <begin position="684"/>
        <end position="740"/>
    </location>
</feature>
<reference evidence="4" key="2">
    <citation type="journal article" date="2008" name="Genome Biol.">
        <title>Improved genome assembly and evidence-based global gene model set for the chordate Ciona intestinalis: new insight into intron and operon populations.</title>
        <authorList>
            <person name="Satou Y."/>
            <person name="Mineta K."/>
            <person name="Ogasawara M."/>
            <person name="Sasakura Y."/>
            <person name="Shoguchi E."/>
            <person name="Ueno K."/>
            <person name="Yamada L."/>
            <person name="Matsumoto J."/>
            <person name="Wasserscheid J."/>
            <person name="Dewar K."/>
            <person name="Wiley G.B."/>
            <person name="Macmil S.L."/>
            <person name="Roe B.A."/>
            <person name="Zeller R.W."/>
            <person name="Hastings K.E."/>
            <person name="Lemaire P."/>
            <person name="Lindquist E."/>
            <person name="Endo T."/>
            <person name="Hotta K."/>
            <person name="Inaba K."/>
        </authorList>
    </citation>
    <scope>NUCLEOTIDE SEQUENCE [LARGE SCALE GENOMIC DNA]</scope>
    <source>
        <strain evidence="4">wild type</strain>
    </source>
</reference>
<dbReference type="InterPro" id="IPR026619">
    <property type="entry name" value="CEP95"/>
</dbReference>